<proteinExistence type="inferred from homology"/>
<comment type="similarity">
    <text evidence="1 2">Belongs to the phD/YefM antitoxin family.</text>
</comment>
<dbReference type="PANTHER" id="PTHR33713">
    <property type="entry name" value="ANTITOXIN YAFN-RELATED"/>
    <property type="match status" value="1"/>
</dbReference>
<dbReference type="SUPFAM" id="SSF143120">
    <property type="entry name" value="YefM-like"/>
    <property type="match status" value="1"/>
</dbReference>
<dbReference type="NCBIfam" id="TIGR01552">
    <property type="entry name" value="phd_fam"/>
    <property type="match status" value="1"/>
</dbReference>
<dbReference type="AlphaFoldDB" id="A0A6M0K6K8"/>
<keyword evidence="4" id="KW-1185">Reference proteome</keyword>
<reference evidence="3 4" key="1">
    <citation type="submission" date="2020-02" db="EMBL/GenBank/DDBJ databases">
        <title>Genome sequences of Thiorhodococcus mannitoliphagus and Thiorhodococcus minor, purple sulfur photosynthetic bacteria in the gammaproteobacterial family, Chromatiaceae.</title>
        <authorList>
            <person name="Aviles F.A."/>
            <person name="Meyer T.E."/>
            <person name="Kyndt J.A."/>
        </authorList>
    </citation>
    <scope>NUCLEOTIDE SEQUENCE [LARGE SCALE GENOMIC DNA]</scope>
    <source>
        <strain evidence="3 4">DSM 11518</strain>
    </source>
</reference>
<evidence type="ECO:0000256" key="2">
    <source>
        <dbReference type="RuleBase" id="RU362080"/>
    </source>
</evidence>
<organism evidence="3 4">
    <name type="scientific">Thiorhodococcus minor</name>
    <dbReference type="NCBI Taxonomy" id="57489"/>
    <lineage>
        <taxon>Bacteria</taxon>
        <taxon>Pseudomonadati</taxon>
        <taxon>Pseudomonadota</taxon>
        <taxon>Gammaproteobacteria</taxon>
        <taxon>Chromatiales</taxon>
        <taxon>Chromatiaceae</taxon>
        <taxon>Thiorhodococcus</taxon>
    </lineage>
</organism>
<dbReference type="Gene3D" id="6.10.250.330">
    <property type="match status" value="1"/>
</dbReference>
<dbReference type="PANTHER" id="PTHR33713:SF6">
    <property type="entry name" value="ANTITOXIN YEFM"/>
    <property type="match status" value="1"/>
</dbReference>
<comment type="caution">
    <text evidence="3">The sequence shown here is derived from an EMBL/GenBank/DDBJ whole genome shotgun (WGS) entry which is preliminary data.</text>
</comment>
<dbReference type="Gene3D" id="3.40.1620.10">
    <property type="entry name" value="YefM-like domain"/>
    <property type="match status" value="1"/>
</dbReference>
<evidence type="ECO:0000256" key="1">
    <source>
        <dbReference type="ARBA" id="ARBA00009981"/>
    </source>
</evidence>
<sequence length="69" mass="7772">MDRVVDDHEPIVITRANGKNAVLISQEDFAAWEETAYLLRSPANAADLREAVVEVAERRGLSRHELIDK</sequence>
<accession>A0A6M0K6K8</accession>
<evidence type="ECO:0000313" key="3">
    <source>
        <dbReference type="EMBL" id="NEV64237.1"/>
    </source>
</evidence>
<evidence type="ECO:0000313" key="4">
    <source>
        <dbReference type="Proteomes" id="UP000483379"/>
    </source>
</evidence>
<protein>
    <recommendedName>
        <fullName evidence="2">Antitoxin</fullName>
    </recommendedName>
</protein>
<dbReference type="Proteomes" id="UP000483379">
    <property type="component" value="Unassembled WGS sequence"/>
</dbReference>
<dbReference type="InterPro" id="IPR036165">
    <property type="entry name" value="YefM-like_sf"/>
</dbReference>
<dbReference type="InterPro" id="IPR051405">
    <property type="entry name" value="phD/YefM_antitoxin"/>
</dbReference>
<dbReference type="InterPro" id="IPR006442">
    <property type="entry name" value="Antitoxin_Phd/YefM"/>
</dbReference>
<name>A0A6M0K6K8_9GAMM</name>
<gene>
    <name evidence="3" type="ORF">G3446_20505</name>
</gene>
<dbReference type="EMBL" id="JAAIJQ010000080">
    <property type="protein sequence ID" value="NEV64237.1"/>
    <property type="molecule type" value="Genomic_DNA"/>
</dbReference>
<comment type="function">
    <text evidence="2">Antitoxin component of a type II toxin-antitoxin (TA) system.</text>
</comment>
<dbReference type="Pfam" id="PF02604">
    <property type="entry name" value="PhdYeFM_antitox"/>
    <property type="match status" value="1"/>
</dbReference>